<dbReference type="Pfam" id="PF13520">
    <property type="entry name" value="AA_permease_2"/>
    <property type="match status" value="1"/>
</dbReference>
<feature type="compositionally biased region" description="Polar residues" evidence="6">
    <location>
        <begin position="987"/>
        <end position="999"/>
    </location>
</feature>
<reference evidence="8 9" key="1">
    <citation type="submission" date="2016-03" db="EMBL/GenBank/DDBJ databases">
        <title>The draft genome sequence of Fonsecaea nubica causative agent of cutaneous subcutaneous infection in human host.</title>
        <authorList>
            <person name="Costa F."/>
            <person name="Sybren D.H."/>
            <person name="Raittz R.T."/>
            <person name="Weiss V.A."/>
            <person name="Leao A.C."/>
            <person name="Gomes R."/>
            <person name="De Souza E.M."/>
            <person name="Pedrosa F.O."/>
            <person name="Steffens M.B."/>
            <person name="Bombassaro A."/>
            <person name="Tadra-Sfeir M.Z."/>
            <person name="Moreno L.F."/>
            <person name="Najafzadeh M.J."/>
            <person name="Felipe M.S."/>
            <person name="Teixeira M."/>
            <person name="Sun J."/>
            <person name="Xi L."/>
            <person name="Castro M.A."/>
            <person name="Vicente V.A."/>
        </authorList>
    </citation>
    <scope>NUCLEOTIDE SEQUENCE [LARGE SCALE GENOMIC DNA]</scope>
    <source>
        <strain evidence="8 9">CBS 269.64</strain>
    </source>
</reference>
<feature type="transmembrane region" description="Helical" evidence="7">
    <location>
        <begin position="276"/>
        <end position="298"/>
    </location>
</feature>
<dbReference type="PANTHER" id="PTHR45649:SF14">
    <property type="entry name" value="GABA PERMEASE"/>
    <property type="match status" value="1"/>
</dbReference>
<feature type="transmembrane region" description="Helical" evidence="7">
    <location>
        <begin position="325"/>
        <end position="346"/>
    </location>
</feature>
<protein>
    <recommendedName>
        <fullName evidence="10">Amino acid permease/ SLC12A domain-containing protein</fullName>
    </recommendedName>
</protein>
<evidence type="ECO:0000256" key="2">
    <source>
        <dbReference type="ARBA" id="ARBA00022448"/>
    </source>
</evidence>
<feature type="transmembrane region" description="Helical" evidence="7">
    <location>
        <begin position="41"/>
        <end position="63"/>
    </location>
</feature>
<dbReference type="OrthoDB" id="5393256at2759"/>
<feature type="region of interest" description="Disordered" evidence="6">
    <location>
        <begin position="1117"/>
        <end position="1165"/>
    </location>
</feature>
<keyword evidence="5 7" id="KW-0472">Membrane</keyword>
<feature type="transmembrane region" description="Helical" evidence="7">
    <location>
        <begin position="733"/>
        <end position="752"/>
    </location>
</feature>
<dbReference type="GO" id="GO:0016020">
    <property type="term" value="C:membrane"/>
    <property type="evidence" value="ECO:0007669"/>
    <property type="project" value="UniProtKB-SubCell"/>
</dbReference>
<dbReference type="RefSeq" id="XP_022502550.1">
    <property type="nucleotide sequence ID" value="XM_022641348.1"/>
</dbReference>
<feature type="transmembrane region" description="Helical" evidence="7">
    <location>
        <begin position="803"/>
        <end position="827"/>
    </location>
</feature>
<dbReference type="GO" id="GO:0015101">
    <property type="term" value="F:organic cation transmembrane transporter activity"/>
    <property type="evidence" value="ECO:0007669"/>
    <property type="project" value="UniProtKB-ARBA"/>
</dbReference>
<evidence type="ECO:0000256" key="3">
    <source>
        <dbReference type="ARBA" id="ARBA00022692"/>
    </source>
</evidence>
<feature type="transmembrane region" description="Helical" evidence="7">
    <location>
        <begin position="169"/>
        <end position="186"/>
    </location>
</feature>
<evidence type="ECO:0000256" key="5">
    <source>
        <dbReference type="ARBA" id="ARBA00023136"/>
    </source>
</evidence>
<feature type="compositionally biased region" description="Basic and acidic residues" evidence="6">
    <location>
        <begin position="896"/>
        <end position="910"/>
    </location>
</feature>
<dbReference type="GeneID" id="34586467"/>
<evidence type="ECO:0000256" key="4">
    <source>
        <dbReference type="ARBA" id="ARBA00022989"/>
    </source>
</evidence>
<comment type="subcellular location">
    <subcellularLocation>
        <location evidence="1">Membrane</location>
        <topology evidence="1">Multi-pass membrane protein</topology>
    </subcellularLocation>
</comment>
<feature type="transmembrane region" description="Helical" evidence="7">
    <location>
        <begin position="591"/>
        <end position="610"/>
    </location>
</feature>
<feature type="region of interest" description="Disordered" evidence="6">
    <location>
        <begin position="1190"/>
        <end position="1210"/>
    </location>
</feature>
<dbReference type="InterPro" id="IPR014844">
    <property type="entry name" value="PalH"/>
</dbReference>
<keyword evidence="9" id="KW-1185">Reference proteome</keyword>
<evidence type="ECO:0000313" key="9">
    <source>
        <dbReference type="Proteomes" id="UP000185904"/>
    </source>
</evidence>
<dbReference type="PANTHER" id="PTHR45649">
    <property type="entry name" value="AMINO-ACID PERMEASE BAT1"/>
    <property type="match status" value="1"/>
</dbReference>
<keyword evidence="3 7" id="KW-0812">Transmembrane</keyword>
<feature type="region of interest" description="Disordered" evidence="6">
    <location>
        <begin position="987"/>
        <end position="1026"/>
    </location>
</feature>
<dbReference type="InterPro" id="IPR002293">
    <property type="entry name" value="AA/rel_permease1"/>
</dbReference>
<keyword evidence="2" id="KW-0813">Transport</keyword>
<evidence type="ECO:0008006" key="10">
    <source>
        <dbReference type="Google" id="ProtNLM"/>
    </source>
</evidence>
<keyword evidence="4 7" id="KW-1133">Transmembrane helix</keyword>
<evidence type="ECO:0000256" key="6">
    <source>
        <dbReference type="SAM" id="MobiDB-lite"/>
    </source>
</evidence>
<feature type="compositionally biased region" description="Basic and acidic residues" evidence="6">
    <location>
        <begin position="1299"/>
        <end position="1314"/>
    </location>
</feature>
<evidence type="ECO:0000256" key="7">
    <source>
        <dbReference type="SAM" id="Phobius"/>
    </source>
</evidence>
<dbReference type="Gene3D" id="1.20.1740.10">
    <property type="entry name" value="Amino acid/polyamine transporter I"/>
    <property type="match status" value="1"/>
</dbReference>
<sequence>MATRRLSVKSGAKSQQHTIAVQNDDATLERLGVKQELHRSFSFLSGLGLAFSILNSWTALGASMSLALPSGGPSAVIWGLVAAGICNLCLAASLSEFVSAYPTAGGQYHWVAVISWKRWVPLLSWITGWINTAGWVALSAAAGLLGSSLILGIISLMDPSFEPQRWHQFLIYLGYNIVAFLVNAFMTRLLPLITQSALIWSLLGWVVISITVLACASPNYQSGHLVYGTFINETGWPNGLAWLLGLLQGSFGLTAYDAVAHCVEELGDAVVQAPRIMMGCVLIGVITGFIYLSILLFVSKDLDTVITSAAGPMLQIFYDATGNKAGAICLLMFPLICLLFAGIAIMTTSSRMVYAFARDGGLPASRHLAKVHKGLAVPLNALILTAVLVTVFGLIFLGSSSAYNAIISASVVALGVTYAIPPTINCLQGRKALPETRGFILPNSVGWICNLVGIAYTLITTVLFMFPPFTPVTGSNMNYCVAAFAIVLVVSVVQWYIDGRKNYTGPRLNLEALKSGEVIGMAPVEVTQRQGVYYTGGIFIFNDDTTTTLSAKVTFKLPCENPESIISPDTTGNSSVIGFSNPFYASISPQIFALATATVISYILVILIFITPRTFYVGSPGGGGARFLGRRGMITGSYGSSSIVGVGRRPLLQKIAAVTVAISLTIATADTFHVAEDQYNEGYIDSSLLVDNVVDSLEIRIIRVISDTFLWLAQVQTLIRLFPRHKEKVTIKWLGFAMVSFDTIFSILDSFVSGNPRTRPRSFSDAIPALNYLFELAISLIYASCVVYYCLSKRRFAFWHPKMKNICLVALLSLVSVVIPVVFFILDISQPDLAGWGEYIRWVGAAAASVVVWEWVERIESLERDERKDGILGREIFDGDEMLNMTPSEDASWPGDDSRPYQDGSGRKGMAEGMVSRYQRLRARLPLRRRRKRLPADGIATGTDATDAIGQAVGVSQYVIPPQAITPPSRSDTGSAASTVYAVRYHNLTSPSPNPQADLQTHPERSTTLDASKLSGDSGSSPSDADKELALETVLPRAPEPQGRSIWQAMPNPFKRRRSDPPAEVADAQNATGVRRSPIDRTLNLRDRVGAFATAQRERLASRGNVLASALPVTVIPAPKSNGRTWSPDDIRERSTDDNSTRRETADASRQRPGNPAGISSAHDSAEAVNVSGPLEGRTWFPAEAHIRSRITPGPQHSDGAAFPPNPSESLVEVQRVPPQIYFPRGSLTISESEARASRMADPFSAAFPRSAAYVRPSTITPIAEDTADEVDSDLSGPKSHQPEPPMPPAQEQMAETTDEPRHVDVESSTHDATAENSSLVTPTVNQAHDEQERVSQTETTQDADGRDTGGTTTQPI</sequence>
<feature type="transmembrane region" description="Helical" evidence="7">
    <location>
        <begin position="402"/>
        <end position="420"/>
    </location>
</feature>
<feature type="compositionally biased region" description="Low complexity" evidence="6">
    <location>
        <begin position="1009"/>
        <end position="1023"/>
    </location>
</feature>
<dbReference type="EMBL" id="LVCJ01000014">
    <property type="protein sequence ID" value="OAL37538.1"/>
    <property type="molecule type" value="Genomic_DNA"/>
</dbReference>
<feature type="transmembrane region" description="Helical" evidence="7">
    <location>
        <begin position="375"/>
        <end position="396"/>
    </location>
</feature>
<name>A0A178D634_9EURO</name>
<accession>A0A178D634</accession>
<evidence type="ECO:0000313" key="8">
    <source>
        <dbReference type="EMBL" id="OAL37538.1"/>
    </source>
</evidence>
<organism evidence="8 9">
    <name type="scientific">Fonsecaea nubica</name>
    <dbReference type="NCBI Taxonomy" id="856822"/>
    <lineage>
        <taxon>Eukaryota</taxon>
        <taxon>Fungi</taxon>
        <taxon>Dikarya</taxon>
        <taxon>Ascomycota</taxon>
        <taxon>Pezizomycotina</taxon>
        <taxon>Eurotiomycetes</taxon>
        <taxon>Chaetothyriomycetidae</taxon>
        <taxon>Chaetothyriales</taxon>
        <taxon>Herpotrichiellaceae</taxon>
        <taxon>Fonsecaea</taxon>
    </lineage>
</organism>
<feature type="transmembrane region" description="Helical" evidence="7">
    <location>
        <begin position="772"/>
        <end position="791"/>
    </location>
</feature>
<evidence type="ECO:0000256" key="1">
    <source>
        <dbReference type="ARBA" id="ARBA00004141"/>
    </source>
</evidence>
<dbReference type="FunFam" id="1.20.1740.10:FF:000046">
    <property type="entry name" value="Amino-acid permease, putative"/>
    <property type="match status" value="1"/>
</dbReference>
<comment type="caution">
    <text evidence="8">The sequence shown here is derived from an EMBL/GenBank/DDBJ whole genome shotgun (WGS) entry which is preliminary data.</text>
</comment>
<feature type="transmembrane region" description="Helical" evidence="7">
    <location>
        <begin position="198"/>
        <end position="216"/>
    </location>
</feature>
<feature type="region of interest" description="Disordered" evidence="6">
    <location>
        <begin position="1259"/>
        <end position="1357"/>
    </location>
</feature>
<feature type="region of interest" description="Disordered" evidence="6">
    <location>
        <begin position="882"/>
        <end position="913"/>
    </location>
</feature>
<feature type="transmembrane region" description="Helical" evidence="7">
    <location>
        <begin position="75"/>
        <end position="98"/>
    </location>
</feature>
<feature type="compositionally biased region" description="Polar residues" evidence="6">
    <location>
        <begin position="1315"/>
        <end position="1327"/>
    </location>
</feature>
<feature type="transmembrane region" description="Helical" evidence="7">
    <location>
        <begin position="136"/>
        <end position="157"/>
    </location>
</feature>
<dbReference type="Proteomes" id="UP000185904">
    <property type="component" value="Unassembled WGS sequence"/>
</dbReference>
<proteinExistence type="predicted"/>
<feature type="transmembrane region" description="Helical" evidence="7">
    <location>
        <begin position="476"/>
        <end position="497"/>
    </location>
</feature>
<feature type="compositionally biased region" description="Basic and acidic residues" evidence="6">
    <location>
        <begin position="1127"/>
        <end position="1150"/>
    </location>
</feature>
<feature type="transmembrane region" description="Helical" evidence="7">
    <location>
        <begin position="440"/>
        <end position="464"/>
    </location>
</feature>
<feature type="region of interest" description="Disordered" evidence="6">
    <location>
        <begin position="1052"/>
        <end position="1077"/>
    </location>
</feature>
<gene>
    <name evidence="8" type="ORF">AYO20_03045</name>
</gene>
<dbReference type="Pfam" id="PF08733">
    <property type="entry name" value="PalH"/>
    <property type="match status" value="1"/>
</dbReference>